<sequence length="100" mass="11392">MESISWLFCVCTSTTRSHVFKEKERSPNQASTVWPKNQQRRRHKEEANTINTKGGLKKQIQGCVTLSAAWRVGIIVHGLSWAMEATCGVTQNYGWIPYHT</sequence>
<dbReference type="Proteomes" id="UP000007802">
    <property type="component" value="Unassembled WGS sequence"/>
</dbReference>
<accession>A0A0J9EMK4</accession>
<reference evidence="2" key="1">
    <citation type="submission" date="2010-03" db="EMBL/GenBank/DDBJ databases">
        <title>Annotation of Blastomyces dermatitidis strain ATCC 18188.</title>
        <authorList>
            <consortium name="The Broad Institute Genome Sequencing Platform"/>
            <consortium name="Broad Institute Genome Sequencing Center for Infectious Disease."/>
            <person name="Cuomo C."/>
            <person name="Klein B."/>
            <person name="Sullivan T."/>
            <person name="Heitman J."/>
            <person name="Young S."/>
            <person name="Zeng Q."/>
            <person name="Gargeya S."/>
            <person name="Alvarado L."/>
            <person name="Berlin A.M."/>
            <person name="Chapman S.B."/>
            <person name="Chen Z."/>
            <person name="Freedman E."/>
            <person name="Gellesch M."/>
            <person name="Goldberg J."/>
            <person name="Griggs A."/>
            <person name="Gujja S."/>
            <person name="Heilman E."/>
            <person name="Heiman D."/>
            <person name="Howarth C."/>
            <person name="Mehta T."/>
            <person name="Neiman D."/>
            <person name="Pearson M."/>
            <person name="Roberts A."/>
            <person name="Saif S."/>
            <person name="Shea T."/>
            <person name="Shenoy N."/>
            <person name="Sisk P."/>
            <person name="Stolte C."/>
            <person name="Sykes S."/>
            <person name="White J."/>
            <person name="Yandava C."/>
            <person name="Haas B."/>
            <person name="Nusbaum C."/>
            <person name="Birren B."/>
        </authorList>
    </citation>
    <scope>NUCLEOTIDE SEQUENCE</scope>
    <source>
        <strain evidence="2">ATCC 18188</strain>
    </source>
</reference>
<evidence type="ECO:0000256" key="1">
    <source>
        <dbReference type="SAM" id="MobiDB-lite"/>
    </source>
</evidence>
<name>A0A0J9EMK4_AJEDA</name>
<protein>
    <submittedName>
        <fullName evidence="2">Uncharacterized protein</fullName>
    </submittedName>
</protein>
<gene>
    <name evidence="2" type="ORF">BDDG_12179</name>
</gene>
<feature type="region of interest" description="Disordered" evidence="1">
    <location>
        <begin position="22"/>
        <end position="47"/>
    </location>
</feature>
<feature type="compositionally biased region" description="Polar residues" evidence="1">
    <location>
        <begin position="27"/>
        <end position="37"/>
    </location>
</feature>
<organism evidence="2">
    <name type="scientific">Ajellomyces dermatitidis (strain ATCC 18188 / CBS 674.68)</name>
    <name type="common">Blastomyces dermatitidis</name>
    <dbReference type="NCBI Taxonomy" id="653446"/>
    <lineage>
        <taxon>Eukaryota</taxon>
        <taxon>Fungi</taxon>
        <taxon>Dikarya</taxon>
        <taxon>Ascomycota</taxon>
        <taxon>Pezizomycotina</taxon>
        <taxon>Eurotiomycetes</taxon>
        <taxon>Eurotiomycetidae</taxon>
        <taxon>Onygenales</taxon>
        <taxon>Ajellomycetaceae</taxon>
        <taxon>Blastomyces</taxon>
    </lineage>
</organism>
<evidence type="ECO:0000313" key="2">
    <source>
        <dbReference type="EMBL" id="KMW67548.1"/>
    </source>
</evidence>
<proteinExistence type="predicted"/>
<dbReference type="EMBL" id="GG749427">
    <property type="protein sequence ID" value="KMW67548.1"/>
    <property type="molecule type" value="Genomic_DNA"/>
</dbReference>
<dbReference type="AlphaFoldDB" id="A0A0J9EMK4"/>